<evidence type="ECO:0000313" key="6">
    <source>
        <dbReference type="Proteomes" id="UP000236333"/>
    </source>
</evidence>
<comment type="caution">
    <text evidence="5">The sequence shown here is derived from an EMBL/GenBank/DDBJ whole genome shotgun (WGS) entry which is preliminary data.</text>
</comment>
<dbReference type="Gene3D" id="3.40.800.20">
    <property type="entry name" value="Histone deacetylase domain"/>
    <property type="match status" value="1"/>
</dbReference>
<feature type="non-terminal residue" evidence="5">
    <location>
        <position position="600"/>
    </location>
</feature>
<dbReference type="PANTHER" id="PTHR10625">
    <property type="entry name" value="HISTONE DEACETYLASE HDAC1-RELATED"/>
    <property type="match status" value="1"/>
</dbReference>
<feature type="compositionally biased region" description="Low complexity" evidence="2">
    <location>
        <begin position="9"/>
        <end position="24"/>
    </location>
</feature>
<dbReference type="GO" id="GO:0000118">
    <property type="term" value="C:histone deacetylase complex"/>
    <property type="evidence" value="ECO:0007669"/>
    <property type="project" value="TreeGrafter"/>
</dbReference>
<feature type="domain" description="CCDC113/CCDC96 coiled-coil" evidence="4">
    <location>
        <begin position="52"/>
        <end position="153"/>
    </location>
</feature>
<accession>A0A2J7ZJ52</accession>
<organism evidence="5 6">
    <name type="scientific">Tetrabaena socialis</name>
    <dbReference type="NCBI Taxonomy" id="47790"/>
    <lineage>
        <taxon>Eukaryota</taxon>
        <taxon>Viridiplantae</taxon>
        <taxon>Chlorophyta</taxon>
        <taxon>core chlorophytes</taxon>
        <taxon>Chlorophyceae</taxon>
        <taxon>CS clade</taxon>
        <taxon>Chlamydomonadales</taxon>
        <taxon>Tetrabaenaceae</taxon>
        <taxon>Tetrabaena</taxon>
    </lineage>
</organism>
<keyword evidence="1" id="KW-0175">Coiled coil</keyword>
<evidence type="ECO:0000259" key="4">
    <source>
        <dbReference type="Pfam" id="PF13870"/>
    </source>
</evidence>
<dbReference type="InterPro" id="IPR037138">
    <property type="entry name" value="His_deacetylse_dom_sf"/>
</dbReference>
<evidence type="ECO:0000259" key="3">
    <source>
        <dbReference type="Pfam" id="PF00850"/>
    </source>
</evidence>
<dbReference type="Pfam" id="PF00850">
    <property type="entry name" value="Hist_deacetyl"/>
    <property type="match status" value="1"/>
</dbReference>
<evidence type="ECO:0000256" key="2">
    <source>
        <dbReference type="SAM" id="MobiDB-lite"/>
    </source>
</evidence>
<reference evidence="5 6" key="1">
    <citation type="journal article" date="2017" name="Mol. Biol. Evol.">
        <title>The 4-celled Tetrabaena socialis nuclear genome reveals the essential components for genetic control of cell number at the origin of multicellularity in the volvocine lineage.</title>
        <authorList>
            <person name="Featherston J."/>
            <person name="Arakaki Y."/>
            <person name="Hanschen E.R."/>
            <person name="Ferris P.J."/>
            <person name="Michod R.E."/>
            <person name="Olson B.J.S.C."/>
            <person name="Nozaki H."/>
            <person name="Durand P.M."/>
        </authorList>
    </citation>
    <scope>NUCLEOTIDE SEQUENCE [LARGE SCALE GENOMIC DNA]</scope>
    <source>
        <strain evidence="5 6">NIES-571</strain>
    </source>
</reference>
<dbReference type="InterPro" id="IPR023696">
    <property type="entry name" value="Ureohydrolase_dom_sf"/>
</dbReference>
<dbReference type="Pfam" id="PF13870">
    <property type="entry name" value="CCDC113_CCDC96_CC"/>
    <property type="match status" value="1"/>
</dbReference>
<feature type="region of interest" description="Disordered" evidence="2">
    <location>
        <begin position="1"/>
        <end position="29"/>
    </location>
</feature>
<dbReference type="AlphaFoldDB" id="A0A2J7ZJ52"/>
<dbReference type="GO" id="GO:0004407">
    <property type="term" value="F:histone deacetylase activity"/>
    <property type="evidence" value="ECO:0007669"/>
    <property type="project" value="TreeGrafter"/>
</dbReference>
<feature type="domain" description="Histone deacetylase" evidence="3">
    <location>
        <begin position="219"/>
        <end position="508"/>
    </location>
</feature>
<gene>
    <name evidence="5" type="ORF">TSOC_013888</name>
</gene>
<protein>
    <submittedName>
        <fullName evidence="5">Histone deacetylase 6</fullName>
    </submittedName>
</protein>
<dbReference type="GO" id="GO:0040029">
    <property type="term" value="P:epigenetic regulation of gene expression"/>
    <property type="evidence" value="ECO:0007669"/>
    <property type="project" value="TreeGrafter"/>
</dbReference>
<dbReference type="EMBL" id="PGGS01001525">
    <property type="protein sequence ID" value="PNH00299.1"/>
    <property type="molecule type" value="Genomic_DNA"/>
</dbReference>
<dbReference type="SUPFAM" id="SSF52768">
    <property type="entry name" value="Arginase/deacetylase"/>
    <property type="match status" value="1"/>
</dbReference>
<dbReference type="InterPro" id="IPR000286">
    <property type="entry name" value="HDACs"/>
</dbReference>
<dbReference type="InterPro" id="IPR023801">
    <property type="entry name" value="His_deacetylse_dom"/>
</dbReference>
<dbReference type="Proteomes" id="UP000236333">
    <property type="component" value="Unassembled WGS sequence"/>
</dbReference>
<dbReference type="GO" id="GO:0005737">
    <property type="term" value="C:cytoplasm"/>
    <property type="evidence" value="ECO:0007669"/>
    <property type="project" value="TreeGrafter"/>
</dbReference>
<evidence type="ECO:0000256" key="1">
    <source>
        <dbReference type="SAM" id="Coils"/>
    </source>
</evidence>
<feature type="coiled-coil region" evidence="1">
    <location>
        <begin position="138"/>
        <end position="172"/>
    </location>
</feature>
<evidence type="ECO:0000313" key="5">
    <source>
        <dbReference type="EMBL" id="PNH00299.1"/>
    </source>
</evidence>
<dbReference type="OrthoDB" id="424012at2759"/>
<keyword evidence="6" id="KW-1185">Reference proteome</keyword>
<name>A0A2J7ZJ52_9CHLO</name>
<dbReference type="PRINTS" id="PR01270">
    <property type="entry name" value="HDASUPER"/>
</dbReference>
<dbReference type="InterPro" id="IPR025254">
    <property type="entry name" value="CCDC113/CCDC96_CC"/>
</dbReference>
<dbReference type="PANTHER" id="PTHR10625:SF25">
    <property type="entry name" value="HISTONE DEACETYLASE 18-RELATED"/>
    <property type="match status" value="1"/>
</dbReference>
<sequence length="600" mass="62105">MPGRLDALASQRSRSAGSSQRYSRPGSAVINLRGSRPNSAAIAQEIEGFEDDFMILTHVREKLQFIEKENSALDSGLGQLEAGLADKRDRLGRAKVERDTLRLKGRKIKESGSNLTSPQLLDDIEIQKEKREGLMGSIEEAQRHYAELSDSIQRTNHRIMNATEELQAAQAAASIIAPGMAAAAAARSVSGAAIAGPGKVRSQETMGPSKLHGLRFLATPGRDATDQELLAVHDPQLVAAVTRASEALKRAACRAAAGAANGAAFGGMGVDLEALEATNSSHIQGCYVNASTAACARLAAGSAADVACRVLSGAARHGAAIIRPPGHHAESSVAMGFCYYNNAAVAARAAQAAGARRVVIMDWDVHHGNGTQRIFYDDPTVLYMSTHRHDRGRFFPGSGAATEAGSGAGLGFTINVAWNGSGVCDADMLAAFRHVILPVASEFRPDLVIVSAGFDAVEGDPLGGCCVSPAAFGHFTALLAALAPSVLLLEGGYNLTATAAATEACMRVLLGEAPTPLPVDGEQVGATTAWADPAPALAASGPWQASGLEGVSESALESLRAVLGVQGEHWEAARVHGGLVEAAVQERRQGAVAGAGAAPS</sequence>
<proteinExistence type="predicted"/>